<dbReference type="EMBL" id="MH285980">
    <property type="protein sequence ID" value="AWY08688.1"/>
    <property type="molecule type" value="Genomic_DNA"/>
</dbReference>
<reference evidence="1 2" key="1">
    <citation type="submission" date="2018-05" db="EMBL/GenBank/DDBJ databases">
        <title>The Complete Genome Sequence of Escherichia phage Eco_BIFF.</title>
        <authorList>
            <person name="Cooper L."/>
            <person name="Wade J.T."/>
            <person name="Lasek-Nesselquist E."/>
        </authorList>
    </citation>
    <scope>NUCLEOTIDE SEQUENCE [LARGE SCALE GENOMIC DNA]</scope>
</reference>
<proteinExistence type="predicted"/>
<dbReference type="RefSeq" id="YP_009803966.1">
    <property type="nucleotide sequence ID" value="NC_047996.1"/>
</dbReference>
<dbReference type="GeneID" id="54994531"/>
<keyword evidence="2" id="KW-1185">Reference proteome</keyword>
<dbReference type="KEGG" id="vg:54994531"/>
<evidence type="ECO:0000313" key="1">
    <source>
        <dbReference type="EMBL" id="AWY08688.1"/>
    </source>
</evidence>
<sequence length="77" mass="8507">MIIVNKETGEVMENCIIIEESPKPKHKHDTYRKVTCKAPGCGNAYDAKVSDLNRGWGLTCSKSCAAVVRELKKKGNI</sequence>
<protein>
    <submittedName>
        <fullName evidence="1">Uncharacterized protein</fullName>
    </submittedName>
</protein>
<dbReference type="Proteomes" id="UP000250449">
    <property type="component" value="Segment"/>
</dbReference>
<organism evidence="1 2">
    <name type="scientific">Escherichia phage Eco_BIFF</name>
    <dbReference type="NCBI Taxonomy" id="2175169"/>
    <lineage>
        <taxon>Viruses</taxon>
        <taxon>Duplodnaviria</taxon>
        <taxon>Heunggongvirae</taxon>
        <taxon>Uroviricota</taxon>
        <taxon>Caudoviricetes</taxon>
        <taxon>Drexlerviridae</taxon>
        <taxon>Tunavirinae</taxon>
        <taxon>Tunavirus</taxon>
        <taxon>Tunavirus BIFF</taxon>
    </lineage>
</organism>
<accession>A0A2Z4QEL5</accession>
<evidence type="ECO:0000313" key="2">
    <source>
        <dbReference type="Proteomes" id="UP000250449"/>
    </source>
</evidence>
<name>A0A2Z4QEL5_9CAUD</name>